<dbReference type="SUPFAM" id="SSF48371">
    <property type="entry name" value="ARM repeat"/>
    <property type="match status" value="3"/>
</dbReference>
<keyword evidence="3" id="KW-0507">mRNA processing</keyword>
<evidence type="ECO:0000256" key="1">
    <source>
        <dbReference type="ARBA" id="ARBA00004123"/>
    </source>
</evidence>
<protein>
    <submittedName>
        <fullName evidence="7">Nuclear cap-binding protein complex subunit 1</fullName>
    </submittedName>
</protein>
<dbReference type="Pfam" id="PF09088">
    <property type="entry name" value="MIF4G_like"/>
    <property type="match status" value="1"/>
</dbReference>
<dbReference type="Proteomes" id="UP000422736">
    <property type="component" value="Chromosome 4"/>
</dbReference>
<dbReference type="PANTHER" id="PTHR12412:SF2">
    <property type="entry name" value="NUCLEAR CAP-BINDING PROTEIN SUBUNIT 1"/>
    <property type="match status" value="1"/>
</dbReference>
<evidence type="ECO:0000256" key="4">
    <source>
        <dbReference type="ARBA" id="ARBA00023187"/>
    </source>
</evidence>
<dbReference type="InterPro" id="IPR015174">
    <property type="entry name" value="MIF4G-like_typ-2"/>
</dbReference>
<dbReference type="PANTHER" id="PTHR12412">
    <property type="entry name" value="CAP BINDING PROTEIN"/>
    <property type="match status" value="1"/>
</dbReference>
<dbReference type="Pfam" id="PF02854">
    <property type="entry name" value="MIF4G"/>
    <property type="match status" value="1"/>
</dbReference>
<accession>A0ABX6EUX5</accession>
<evidence type="ECO:0000256" key="3">
    <source>
        <dbReference type="ARBA" id="ARBA00022664"/>
    </source>
</evidence>
<keyword evidence="4" id="KW-0508">mRNA splicing</keyword>
<evidence type="ECO:0000313" key="8">
    <source>
        <dbReference type="Proteomes" id="UP000422736"/>
    </source>
</evidence>
<feature type="domain" description="MIF4G" evidence="6">
    <location>
        <begin position="32"/>
        <end position="267"/>
    </location>
</feature>
<keyword evidence="5" id="KW-0539">Nucleus</keyword>
<dbReference type="InterPro" id="IPR015172">
    <property type="entry name" value="MIF4G-like_typ-1"/>
</dbReference>
<dbReference type="EMBL" id="CP015057">
    <property type="protein sequence ID" value="QGN15827.1"/>
    <property type="molecule type" value="Genomic_DNA"/>
</dbReference>
<evidence type="ECO:0000256" key="2">
    <source>
        <dbReference type="ARBA" id="ARBA00007413"/>
    </source>
</evidence>
<gene>
    <name evidence="7" type="primary">CBC1</name>
    <name evidence="7" type="ORF">FIM1_2523</name>
</gene>
<comment type="subcellular location">
    <subcellularLocation>
        <location evidence="1">Nucleus</location>
    </subcellularLocation>
</comment>
<reference evidence="7 8" key="1">
    <citation type="submission" date="2016-03" db="EMBL/GenBank/DDBJ databases">
        <title>How can Kluyveromyces marxianus grow so fast - potential evolutionary course in Saccharomyces Complex revealed by comparative genomics.</title>
        <authorList>
            <person name="Mo W."/>
            <person name="Lu W."/>
            <person name="Yang X."/>
            <person name="Qi J."/>
            <person name="Lv H."/>
        </authorList>
    </citation>
    <scope>NUCLEOTIDE SEQUENCE [LARGE SCALE GENOMIC DNA]</scope>
    <source>
        <strain evidence="7 8">FIM1</strain>
    </source>
</reference>
<dbReference type="SMART" id="SM00543">
    <property type="entry name" value="MIF4G"/>
    <property type="match status" value="1"/>
</dbReference>
<dbReference type="InterPro" id="IPR027159">
    <property type="entry name" value="CBP80"/>
</dbReference>
<organism evidence="7 8">
    <name type="scientific">Kluyveromyces marxianus</name>
    <name type="common">Yeast</name>
    <name type="synonym">Candida kefyr</name>
    <dbReference type="NCBI Taxonomy" id="4911"/>
    <lineage>
        <taxon>Eukaryota</taxon>
        <taxon>Fungi</taxon>
        <taxon>Dikarya</taxon>
        <taxon>Ascomycota</taxon>
        <taxon>Saccharomycotina</taxon>
        <taxon>Saccharomycetes</taxon>
        <taxon>Saccharomycetales</taxon>
        <taxon>Saccharomycetaceae</taxon>
        <taxon>Kluyveromyces</taxon>
    </lineage>
</organism>
<dbReference type="Pfam" id="PF09090">
    <property type="entry name" value="MIF4G_like_2"/>
    <property type="match status" value="1"/>
</dbReference>
<evidence type="ECO:0000313" key="7">
    <source>
        <dbReference type="EMBL" id="QGN15827.1"/>
    </source>
</evidence>
<dbReference type="InterPro" id="IPR016024">
    <property type="entry name" value="ARM-type_fold"/>
</dbReference>
<dbReference type="Gene3D" id="1.25.40.180">
    <property type="match status" value="3"/>
</dbReference>
<comment type="similarity">
    <text evidence="2">Belongs to the NCBP1 family.</text>
</comment>
<sequence>MILLDYEEESGYREFRPHYPKRQRLPPVVLLCKDMMPDIRTMGESAKAFPEDIKFLSEAIVHEFGNDEYFNNALLKTFRAVVLEQPHKQPGIALLIMVLNSFKPEIGKSVLNYFFDQLQELMNSSHDASYETQSHDTGPWNKAKLILRLLSIMSPMISPDDLIGLYKKFFEFAIELNNASDAKRSPLSEAIYTNTLLNVPYLFYFSSEHQETLKGMVEELLASVESDYHIKDTDLELLKPYNKNSPYEPVHWVKAILSNVKNALANDMQQVRDLFLNYDSLLAKQETVHSFNEPLNLPTLEQIAEFAGLDKGFGSVDSLWKTPRYSFEVYLPNSVGPFATVIPITTYAGMLFQDILIDIIESMEFNRIEVARQLVTIDLFFKSGIFTEPGLSVAQLLEQFEENPTASTFKIEDLAVGAILELTFKLPTVSQSFAYFYSLLVEICKNSPKAIAPVFGRAFRFFYNNLDKLDFELKARFLDWFSIQMSNFNFSWKWNEWENDSIQWGQTTTYNPRMIFIKNLIRKELRLTSNSADVEESVTDEFQKYMNPSFITRDNLINYYASLFKDEFVLDESDLRNNELYFRSPSFPFHEDVTRLLDFFHKQPDTRTVGELEDILKDITESNSAIIQDVNRFAVTLLIQTVVFCGSRSLSHANKYIDDSKKELAAVLDQLEVSQEIKDQWICEAVVRYWDSNSQTGYLILDSFRYNGLVSNKAVLNFSLTEQYGVNMSLVDSTSIESIFRLLNEMAVTEDKNVELFEYVFNRLVAAANTVVGEIGTADPIVAPDLESEIQTTEQELPLLDLAWKYEGIMSFLKSILRKYADEYSVLTEQFIGNALQSITHEPTKQQLSRYISEVSQL</sequence>
<name>A0ABX6EUX5_KLUMA</name>
<evidence type="ECO:0000259" key="6">
    <source>
        <dbReference type="SMART" id="SM00543"/>
    </source>
</evidence>
<keyword evidence="8" id="KW-1185">Reference proteome</keyword>
<evidence type="ECO:0000256" key="5">
    <source>
        <dbReference type="ARBA" id="ARBA00023242"/>
    </source>
</evidence>
<proteinExistence type="inferred from homology"/>
<dbReference type="InterPro" id="IPR003890">
    <property type="entry name" value="MIF4G-like_typ-3"/>
</dbReference>